<comment type="caution">
    <text evidence="2">The sequence shown here is derived from an EMBL/GenBank/DDBJ whole genome shotgun (WGS) entry which is preliminary data.</text>
</comment>
<dbReference type="CDD" id="cd07344">
    <property type="entry name" value="M48_yhfN_like"/>
    <property type="match status" value="1"/>
</dbReference>
<accession>A0A150JGE5</accession>
<evidence type="ECO:0000313" key="4">
    <source>
        <dbReference type="Proteomes" id="UP000092420"/>
    </source>
</evidence>
<name>A0A150JGE5_9EURY</name>
<reference evidence="2 4" key="1">
    <citation type="journal article" date="2016" name="ISME J.">
        <title>Chasing the elusive Euryarchaeota class WSA2: genomes reveal a uniquely fastidious methyl-reducing methanogen.</title>
        <authorList>
            <person name="Nobu M.K."/>
            <person name="Narihiro T."/>
            <person name="Kuroda K."/>
            <person name="Mei R."/>
            <person name="Liu W.T."/>
        </authorList>
    </citation>
    <scope>NUCLEOTIDE SEQUENCE [LARGE SCALE GENOMIC DNA]</scope>
    <source>
        <strain evidence="2">ADurb1013_Bin02101</strain>
        <strain evidence="3">ADurb1213_Bin02801</strain>
    </source>
</reference>
<evidence type="ECO:0000259" key="1">
    <source>
        <dbReference type="Pfam" id="PF01863"/>
    </source>
</evidence>
<dbReference type="Pfam" id="PF01863">
    <property type="entry name" value="YgjP-like"/>
    <property type="match status" value="1"/>
</dbReference>
<evidence type="ECO:0000313" key="2">
    <source>
        <dbReference type="EMBL" id="KYC54452.1"/>
    </source>
</evidence>
<dbReference type="Gene3D" id="3.30.2010.10">
    <property type="entry name" value="Metalloproteases ('zincins'), catalytic domain"/>
    <property type="match status" value="1"/>
</dbReference>
<dbReference type="Proteomes" id="UP000092420">
    <property type="component" value="Unassembled WGS sequence"/>
</dbReference>
<dbReference type="EMBL" id="LNJB01000013">
    <property type="protein sequence ID" value="KYC54452.1"/>
    <property type="molecule type" value="Genomic_DNA"/>
</dbReference>
<dbReference type="PATRIC" id="fig|1706435.3.peg.615"/>
<sequence length="90" mass="10752">MLRLITREEFIQEIKKWSEELNVEPSTIQMREMKRKVASCSSKGRITFDKSILKMSKKERDEIIVHELLHLRYPSHGKMFKAVLNSYINK</sequence>
<dbReference type="PANTHER" id="PTHR30399">
    <property type="entry name" value="UNCHARACTERIZED PROTEIN YGJP"/>
    <property type="match status" value="1"/>
</dbReference>
<dbReference type="PANTHER" id="PTHR30399:SF1">
    <property type="entry name" value="UTP PYROPHOSPHATASE"/>
    <property type="match status" value="1"/>
</dbReference>
<gene>
    <name evidence="2" type="ORF">AN188_01046</name>
    <name evidence="3" type="ORF">APG09_00620</name>
</gene>
<feature type="domain" description="YgjP-like metallopeptidase" evidence="1">
    <location>
        <begin position="5"/>
        <end position="88"/>
    </location>
</feature>
<dbReference type="PATRIC" id="fig|1706433.3.peg.1049"/>
<organism evidence="2 4">
    <name type="scientific">Candidatus Methanofastidiosum methylothiophilum</name>
    <dbReference type="NCBI Taxonomy" id="1705564"/>
    <lineage>
        <taxon>Archaea</taxon>
        <taxon>Methanobacteriati</taxon>
        <taxon>Methanobacteriota</taxon>
        <taxon>Stenosarchaea group</taxon>
        <taxon>Candidatus Methanofastidiosia</taxon>
        <taxon>Candidatus Methanofastidiosales</taxon>
        <taxon>Candidatus Methanofastidiosaceae</taxon>
        <taxon>Candidatus Methanofastidiosum</taxon>
    </lineage>
</organism>
<evidence type="ECO:0000313" key="3">
    <source>
        <dbReference type="EMBL" id="KYC58117.1"/>
    </source>
</evidence>
<dbReference type="EMBL" id="LNJE01000005">
    <property type="protein sequence ID" value="KYC58117.1"/>
    <property type="molecule type" value="Genomic_DNA"/>
</dbReference>
<accession>A0A150JB35</accession>
<proteinExistence type="predicted"/>
<dbReference type="InterPro" id="IPR002725">
    <property type="entry name" value="YgjP-like_metallopeptidase"/>
</dbReference>
<accession>A0A150JLR2</accession>
<protein>
    <recommendedName>
        <fullName evidence="1">YgjP-like metallopeptidase domain-containing protein</fullName>
    </recommendedName>
</protein>
<dbReference type="AlphaFoldDB" id="A0A150JGE5"/>
<dbReference type="InterPro" id="IPR053136">
    <property type="entry name" value="UTP_pyrophosphatase-like"/>
</dbReference>